<evidence type="ECO:0000256" key="1">
    <source>
        <dbReference type="ARBA" id="ARBA00022722"/>
    </source>
</evidence>
<dbReference type="InterPro" id="IPR041500">
    <property type="entry name" value="RecC_C"/>
</dbReference>
<dbReference type="GO" id="GO:0004386">
    <property type="term" value="F:helicase activity"/>
    <property type="evidence" value="ECO:0007669"/>
    <property type="project" value="UniProtKB-KW"/>
</dbReference>
<dbReference type="HAMAP" id="MF_01486">
    <property type="entry name" value="RecC"/>
    <property type="match status" value="1"/>
</dbReference>
<keyword evidence="12" id="KW-1185">Reference proteome</keyword>
<reference evidence="11 12" key="1">
    <citation type="submission" date="2020-05" db="EMBL/GenBank/DDBJ databases">
        <title>Complete genome of Desulfobulbus oligotrophicus.</title>
        <authorList>
            <person name="Podar M."/>
        </authorList>
    </citation>
    <scope>NUCLEOTIDE SEQUENCE [LARGE SCALE GENOMIC DNA]</scope>
    <source>
        <strain evidence="11 12">Prop6</strain>
    </source>
</reference>
<dbReference type="InterPro" id="IPR013986">
    <property type="entry name" value="DExx_box_DNA_helicase_dom_sf"/>
</dbReference>
<keyword evidence="6" id="KW-0269">Exonuclease</keyword>
<keyword evidence="3" id="KW-0227">DNA damage</keyword>
<dbReference type="Pfam" id="PF04257">
    <property type="entry name" value="Exonuc_V_gamma"/>
    <property type="match status" value="1"/>
</dbReference>
<organism evidence="11 12">
    <name type="scientific">Desulfobulbus oligotrophicus</name>
    <dbReference type="NCBI Taxonomy" id="1909699"/>
    <lineage>
        <taxon>Bacteria</taxon>
        <taxon>Pseudomonadati</taxon>
        <taxon>Thermodesulfobacteriota</taxon>
        <taxon>Desulfobulbia</taxon>
        <taxon>Desulfobulbales</taxon>
        <taxon>Desulfobulbaceae</taxon>
        <taxon>Desulfobulbus</taxon>
    </lineage>
</organism>
<protein>
    <submittedName>
        <fullName evidence="11">Exodeoxyribonuclease V subunit gamma</fullName>
        <ecNumber evidence="11">3.1.11.5</ecNumber>
    </submittedName>
</protein>
<dbReference type="Gene3D" id="1.10.10.160">
    <property type="match status" value="1"/>
</dbReference>
<dbReference type="SUPFAM" id="SSF52540">
    <property type="entry name" value="P-loop containing nucleoside triphosphate hydrolases"/>
    <property type="match status" value="2"/>
</dbReference>
<evidence type="ECO:0000259" key="10">
    <source>
        <dbReference type="Pfam" id="PF17946"/>
    </source>
</evidence>
<evidence type="ECO:0000256" key="8">
    <source>
        <dbReference type="ARBA" id="ARBA00023125"/>
    </source>
</evidence>
<dbReference type="KEGG" id="dog:HP555_04485"/>
<keyword evidence="5" id="KW-0347">Helicase</keyword>
<dbReference type="Gene3D" id="1.10.10.990">
    <property type="match status" value="1"/>
</dbReference>
<dbReference type="GO" id="GO:0005524">
    <property type="term" value="F:ATP binding"/>
    <property type="evidence" value="ECO:0007669"/>
    <property type="project" value="UniProtKB-KW"/>
</dbReference>
<dbReference type="PIRSF" id="PIRSF000980">
    <property type="entry name" value="RecC"/>
    <property type="match status" value="1"/>
</dbReference>
<dbReference type="PANTHER" id="PTHR30591:SF1">
    <property type="entry name" value="RECBCD ENZYME SUBUNIT RECC"/>
    <property type="match status" value="1"/>
</dbReference>
<dbReference type="InterPro" id="IPR006697">
    <property type="entry name" value="RecC"/>
</dbReference>
<dbReference type="Proteomes" id="UP000596092">
    <property type="component" value="Chromosome"/>
</dbReference>
<name>A0A7T6AQ49_9BACT</name>
<dbReference type="GO" id="GO:0009338">
    <property type="term" value="C:exodeoxyribonuclease V complex"/>
    <property type="evidence" value="ECO:0007669"/>
    <property type="project" value="InterPro"/>
</dbReference>
<keyword evidence="8" id="KW-0238">DNA-binding</keyword>
<evidence type="ECO:0000256" key="3">
    <source>
        <dbReference type="ARBA" id="ARBA00022763"/>
    </source>
</evidence>
<dbReference type="EC" id="3.1.11.5" evidence="11"/>
<dbReference type="AlphaFoldDB" id="A0A7T6AQ49"/>
<keyword evidence="4 11" id="KW-0378">Hydrolase</keyword>
<dbReference type="InterPro" id="IPR027417">
    <property type="entry name" value="P-loop_NTPase"/>
</dbReference>
<dbReference type="GO" id="GO:0006281">
    <property type="term" value="P:DNA repair"/>
    <property type="evidence" value="ECO:0007669"/>
    <property type="project" value="UniProtKB-KW"/>
</dbReference>
<evidence type="ECO:0000256" key="2">
    <source>
        <dbReference type="ARBA" id="ARBA00022741"/>
    </source>
</evidence>
<evidence type="ECO:0000256" key="7">
    <source>
        <dbReference type="ARBA" id="ARBA00022840"/>
    </source>
</evidence>
<evidence type="ECO:0000256" key="4">
    <source>
        <dbReference type="ARBA" id="ARBA00022801"/>
    </source>
</evidence>
<dbReference type="GO" id="GO:0008854">
    <property type="term" value="F:exodeoxyribonuclease V activity"/>
    <property type="evidence" value="ECO:0007669"/>
    <property type="project" value="UniProtKB-EC"/>
</dbReference>
<dbReference type="Gene3D" id="3.40.50.10930">
    <property type="match status" value="1"/>
</dbReference>
<dbReference type="NCBIfam" id="TIGR01450">
    <property type="entry name" value="recC"/>
    <property type="match status" value="1"/>
</dbReference>
<keyword evidence="1" id="KW-0540">Nuclease</keyword>
<dbReference type="Pfam" id="PF17946">
    <property type="entry name" value="RecC_C"/>
    <property type="match status" value="1"/>
</dbReference>
<dbReference type="InterPro" id="IPR011335">
    <property type="entry name" value="Restrct_endonuc-II-like"/>
</dbReference>
<gene>
    <name evidence="11" type="primary">recC</name>
    <name evidence="11" type="ORF">HP555_04485</name>
</gene>
<dbReference type="EMBL" id="CP054140">
    <property type="protein sequence ID" value="QQG65178.1"/>
    <property type="molecule type" value="Genomic_DNA"/>
</dbReference>
<accession>A0A7T6AQ49</accession>
<dbReference type="GO" id="GO:0006310">
    <property type="term" value="P:DNA recombination"/>
    <property type="evidence" value="ECO:0007669"/>
    <property type="project" value="TreeGrafter"/>
</dbReference>
<dbReference type="PANTHER" id="PTHR30591">
    <property type="entry name" value="RECBCD ENZYME SUBUNIT RECC"/>
    <property type="match status" value="1"/>
</dbReference>
<evidence type="ECO:0000256" key="6">
    <source>
        <dbReference type="ARBA" id="ARBA00022839"/>
    </source>
</evidence>
<keyword evidence="2" id="KW-0547">Nucleotide-binding</keyword>
<proteinExistence type="inferred from homology"/>
<evidence type="ECO:0000313" key="11">
    <source>
        <dbReference type="EMBL" id="QQG65178.1"/>
    </source>
</evidence>
<evidence type="ECO:0000256" key="5">
    <source>
        <dbReference type="ARBA" id="ARBA00022806"/>
    </source>
</evidence>
<dbReference type="RefSeq" id="WP_199263997.1">
    <property type="nucleotide sequence ID" value="NZ_CP054140.1"/>
</dbReference>
<sequence>MFLYQSNQLEILALHLRTILQDTPSDPFIPEVIVVQHQGMAQWISQQLAFADGIAANLRFPLPARLIWTVLQDLTGATPTEDLFKKSVLRWRIAGLLPSFLTHPKFGEITTYLTDDDSGEKLYQLAGRISDIIDQYQVYRPEMLDQWQQVQGDHWQAVLWQALTADTFPQRAYLGRQVQQLLNATDNENRKLLPRYHLFGLNSLAPVYLDIFARLGQLTAVHCYHLSPCRQYWGDIMPARHQAGLRARQQLSSTADTYLEQGHPLLASLGKTGQDFFEQLLALDDIQSVDLHLEDEQGHLLAVLRNDILDLHDRTSGEHGRYHLDPDDRSLQFHCCASPFREIQVLHDRLLDLMLHYPDLTPGDILVCAPDIQLYADAIAGVFNETGREHHIPWSIADQSPDNASPLVRCFLDVLDLFVGRFTAPDVLALCETAALLRRFSLDSTLLPLFHDWVSGSGIRWGLDEAHRHDLAVQGGHLHSWQFGLDRLVLGYLMGNCQESQAGILPYAILTAGHAEDLGGFATLVTTLAHWRRMLHAPRPAAQWTDDLLKLLESLFAPSEEDEEGLLMLQTSISSLHEDCQAAGYHTPLSFAVVAQHLKTLLSQTSGGHTFLSGKLTFCNMVPMRSVPFRVLCLLGMNDQSFPRSQHPPAFDLIAKEPRLGDRNRRQDDRYLFLEALLSARHVLYLSWVGGNLRDETLLPPSTVLVELMDYLDQSCVLPESTGIADHLTTIHPVQPFSYHCFAGNPAIAGYNPAWLPAAEEHGAIPFLTSPLPEPDTKWHDVSLQQLIRFWQHPCRFFLEHILGLRLRNREVEIAESEPFSLNNLQNYHLRQATVTDLLAGVPLTRINEILTSAGQLPHGNFGQISFEQIAGESISFSTAAEPLLSRPLLPLEIDVTIGSYRVSGRLDNCFAGGRVVWRTGHAAGRDLLALWIPHLLLNLLCPDSMPPVSIHLSRHPKSSTSPVHRSTLGTVPDPEQHLLWLLERYQRGLSQPLPFFAETSLAWARAKRDKKNPEQAARQTWEDGFLMAGEGSDPAHRLCFEQLSFAANTEFLELTDLYTTLLAHLEVDADAAA</sequence>
<dbReference type="GO" id="GO:0003677">
    <property type="term" value="F:DNA binding"/>
    <property type="evidence" value="ECO:0007669"/>
    <property type="project" value="UniProtKB-KW"/>
</dbReference>
<keyword evidence="7" id="KW-0067">ATP-binding</keyword>
<dbReference type="SUPFAM" id="SSF52980">
    <property type="entry name" value="Restriction endonuclease-like"/>
    <property type="match status" value="1"/>
</dbReference>
<feature type="domain" description="RecC C-terminal" evidence="10">
    <location>
        <begin position="779"/>
        <end position="1008"/>
    </location>
</feature>
<dbReference type="Gene3D" id="3.40.50.300">
    <property type="entry name" value="P-loop containing nucleotide triphosphate hydrolases"/>
    <property type="match status" value="2"/>
</dbReference>
<evidence type="ECO:0000256" key="9">
    <source>
        <dbReference type="ARBA" id="ARBA00023204"/>
    </source>
</evidence>
<keyword evidence="9" id="KW-0234">DNA repair</keyword>
<evidence type="ECO:0000313" key="12">
    <source>
        <dbReference type="Proteomes" id="UP000596092"/>
    </source>
</evidence>